<dbReference type="PANTHER" id="PTHR10352">
    <property type="entry name" value="EUKARYOTIC TRANSLATION INITIATION FACTOR 3 SUBUNIT G"/>
    <property type="match status" value="1"/>
</dbReference>
<feature type="domain" description="RRM" evidence="4">
    <location>
        <begin position="36"/>
        <end position="117"/>
    </location>
</feature>
<dbReference type="AlphaFoldDB" id="A0A1J4JH68"/>
<gene>
    <name evidence="5" type="ORF">TRFO_09300</name>
</gene>
<dbReference type="RefSeq" id="XP_068350744.1">
    <property type="nucleotide sequence ID" value="XM_068494790.1"/>
</dbReference>
<dbReference type="EMBL" id="MLAK01001104">
    <property type="protein sequence ID" value="OHS97607.1"/>
    <property type="molecule type" value="Genomic_DNA"/>
</dbReference>
<comment type="caution">
    <text evidence="5">The sequence shown here is derived from an EMBL/GenBank/DDBJ whole genome shotgun (WGS) entry which is preliminary data.</text>
</comment>
<dbReference type="GeneID" id="94829494"/>
<evidence type="ECO:0000313" key="5">
    <source>
        <dbReference type="EMBL" id="OHS97607.1"/>
    </source>
</evidence>
<evidence type="ECO:0000256" key="1">
    <source>
        <dbReference type="ARBA" id="ARBA00022884"/>
    </source>
</evidence>
<dbReference type="Gene3D" id="3.30.70.330">
    <property type="match status" value="2"/>
</dbReference>
<dbReference type="InterPro" id="IPR012677">
    <property type="entry name" value="Nucleotide-bd_a/b_plait_sf"/>
</dbReference>
<proteinExistence type="predicted"/>
<dbReference type="Proteomes" id="UP000179807">
    <property type="component" value="Unassembled WGS sequence"/>
</dbReference>
<keyword evidence="1 2" id="KW-0694">RNA-binding</keyword>
<accession>A0A1J4JH68</accession>
<dbReference type="SMART" id="SM00360">
    <property type="entry name" value="RRM"/>
    <property type="match status" value="2"/>
</dbReference>
<dbReference type="GO" id="GO:0003723">
    <property type="term" value="F:RNA binding"/>
    <property type="evidence" value="ECO:0007669"/>
    <property type="project" value="UniProtKB-UniRule"/>
</dbReference>
<evidence type="ECO:0000256" key="3">
    <source>
        <dbReference type="SAM" id="MobiDB-lite"/>
    </source>
</evidence>
<dbReference type="CDD" id="cd00590">
    <property type="entry name" value="RRM_SF"/>
    <property type="match status" value="2"/>
</dbReference>
<dbReference type="SUPFAM" id="SSF54928">
    <property type="entry name" value="RNA-binding domain, RBD"/>
    <property type="match status" value="1"/>
</dbReference>
<feature type="region of interest" description="Disordered" evidence="3">
    <location>
        <begin position="115"/>
        <end position="137"/>
    </location>
</feature>
<name>A0A1J4JH68_9EUKA</name>
<organism evidence="5 6">
    <name type="scientific">Tritrichomonas foetus</name>
    <dbReference type="NCBI Taxonomy" id="1144522"/>
    <lineage>
        <taxon>Eukaryota</taxon>
        <taxon>Metamonada</taxon>
        <taxon>Parabasalia</taxon>
        <taxon>Tritrichomonadida</taxon>
        <taxon>Tritrichomonadidae</taxon>
        <taxon>Tritrichomonas</taxon>
    </lineage>
</organism>
<evidence type="ECO:0000256" key="2">
    <source>
        <dbReference type="PROSITE-ProRule" id="PRU00176"/>
    </source>
</evidence>
<dbReference type="Pfam" id="PF00076">
    <property type="entry name" value="RRM_1"/>
    <property type="match status" value="2"/>
</dbReference>
<evidence type="ECO:0000313" key="6">
    <source>
        <dbReference type="Proteomes" id="UP000179807"/>
    </source>
</evidence>
<protein>
    <recommendedName>
        <fullName evidence="4">RRM domain-containing protein</fullName>
    </recommendedName>
</protein>
<dbReference type="VEuPathDB" id="TrichDB:TRFO_09300"/>
<keyword evidence="6" id="KW-1185">Reference proteome</keyword>
<evidence type="ECO:0000259" key="4">
    <source>
        <dbReference type="PROSITE" id="PS50102"/>
    </source>
</evidence>
<dbReference type="OrthoDB" id="439808at2759"/>
<reference evidence="5" key="1">
    <citation type="submission" date="2016-10" db="EMBL/GenBank/DDBJ databases">
        <authorList>
            <person name="Benchimol M."/>
            <person name="Almeida L.G."/>
            <person name="Vasconcelos A.T."/>
            <person name="Perreira-Neves A."/>
            <person name="Rosa I.A."/>
            <person name="Tasca T."/>
            <person name="Bogo M.R."/>
            <person name="de Souza W."/>
        </authorList>
    </citation>
    <scope>NUCLEOTIDE SEQUENCE [LARGE SCALE GENOMIC DNA]</scope>
    <source>
        <strain evidence="5">K</strain>
    </source>
</reference>
<dbReference type="PROSITE" id="PS50102">
    <property type="entry name" value="RRM"/>
    <property type="match status" value="2"/>
</dbReference>
<dbReference type="InterPro" id="IPR035979">
    <property type="entry name" value="RBD_domain_sf"/>
</dbReference>
<sequence>MPFFYKFDRKNKMPTKLFLCNPFILSKAFIEMDISNRVFIHNLPYEYTSDDLRRLFEQFGPMESCDVIPMTNSRGEKISRGIGFITFKTRQSYLKCLGHNEKLIVNTRKIGISSALPHNSSESKGSKEKNDGNHNSDAITYNSNIDSVQYHSTKPKGYNKKMKASKFNEANDTLFVSNIPMGIADYQLRRLFLKYKPYELKICEIKNADVQYAFIRIKNQEFLEKALVEMNCYELNNHTLYVSLADTAFSATT</sequence>
<dbReference type="InterPro" id="IPR000504">
    <property type="entry name" value="RRM_dom"/>
</dbReference>
<feature type="compositionally biased region" description="Basic and acidic residues" evidence="3">
    <location>
        <begin position="124"/>
        <end position="134"/>
    </location>
</feature>
<feature type="domain" description="RRM" evidence="4">
    <location>
        <begin position="172"/>
        <end position="247"/>
    </location>
</feature>